<dbReference type="PROSITE" id="PS50966">
    <property type="entry name" value="ZF_SWIM"/>
    <property type="match status" value="1"/>
</dbReference>
<dbReference type="InterPro" id="IPR007527">
    <property type="entry name" value="Znf_SWIM"/>
</dbReference>
<reference evidence="4" key="1">
    <citation type="submission" date="2020-05" db="EMBL/GenBank/DDBJ databases">
        <title>WGS assembly of Panicum virgatum.</title>
        <authorList>
            <person name="Lovell J.T."/>
            <person name="Jenkins J."/>
            <person name="Shu S."/>
            <person name="Juenger T.E."/>
            <person name="Schmutz J."/>
        </authorList>
    </citation>
    <scope>NUCLEOTIDE SEQUENCE</scope>
    <source>
        <strain evidence="4">AP13</strain>
    </source>
</reference>
<comment type="caution">
    <text evidence="4">The sequence shown here is derived from an EMBL/GenBank/DDBJ whole genome shotgun (WGS) entry which is preliminary data.</text>
</comment>
<keyword evidence="1" id="KW-0479">Metal-binding</keyword>
<keyword evidence="5" id="KW-1185">Reference proteome</keyword>
<feature type="domain" description="SWIM-type" evidence="3">
    <location>
        <begin position="492"/>
        <end position="530"/>
    </location>
</feature>
<dbReference type="Proteomes" id="UP000823388">
    <property type="component" value="Chromosome 7K"/>
</dbReference>
<dbReference type="EMBL" id="CM029049">
    <property type="protein sequence ID" value="KAG2570879.1"/>
    <property type="molecule type" value="Genomic_DNA"/>
</dbReference>
<feature type="region of interest" description="Disordered" evidence="2">
    <location>
        <begin position="642"/>
        <end position="661"/>
    </location>
</feature>
<evidence type="ECO:0000313" key="4">
    <source>
        <dbReference type="EMBL" id="KAG2570879.1"/>
    </source>
</evidence>
<keyword evidence="1" id="KW-0862">Zinc</keyword>
<dbReference type="Pfam" id="PF10551">
    <property type="entry name" value="MULE"/>
    <property type="match status" value="1"/>
</dbReference>
<keyword evidence="1" id="KW-0863">Zinc-finger</keyword>
<proteinExistence type="predicted"/>
<evidence type="ECO:0000313" key="5">
    <source>
        <dbReference type="Proteomes" id="UP000823388"/>
    </source>
</evidence>
<organism evidence="4 5">
    <name type="scientific">Panicum virgatum</name>
    <name type="common">Blackwell switchgrass</name>
    <dbReference type="NCBI Taxonomy" id="38727"/>
    <lineage>
        <taxon>Eukaryota</taxon>
        <taxon>Viridiplantae</taxon>
        <taxon>Streptophyta</taxon>
        <taxon>Embryophyta</taxon>
        <taxon>Tracheophyta</taxon>
        <taxon>Spermatophyta</taxon>
        <taxon>Magnoliopsida</taxon>
        <taxon>Liliopsida</taxon>
        <taxon>Poales</taxon>
        <taxon>Poaceae</taxon>
        <taxon>PACMAD clade</taxon>
        <taxon>Panicoideae</taxon>
        <taxon>Panicodae</taxon>
        <taxon>Paniceae</taxon>
        <taxon>Panicinae</taxon>
        <taxon>Panicum</taxon>
        <taxon>Panicum sect. Hiantes</taxon>
    </lineage>
</organism>
<dbReference type="AlphaFoldDB" id="A0A8T0QDG8"/>
<evidence type="ECO:0000256" key="1">
    <source>
        <dbReference type="PROSITE-ProRule" id="PRU00325"/>
    </source>
</evidence>
<name>A0A8T0QDG8_PANVG</name>
<evidence type="ECO:0000259" key="3">
    <source>
        <dbReference type="PROSITE" id="PS50966"/>
    </source>
</evidence>
<dbReference type="InterPro" id="IPR018289">
    <property type="entry name" value="MULE_transposase_dom"/>
</dbReference>
<protein>
    <recommendedName>
        <fullName evidence="3">SWIM-type domain-containing protein</fullName>
    </recommendedName>
</protein>
<dbReference type="PANTHER" id="PTHR47718">
    <property type="entry name" value="OS01G0519700 PROTEIN"/>
    <property type="match status" value="1"/>
</dbReference>
<accession>A0A8T0QDG8</accession>
<feature type="compositionally biased region" description="Polar residues" evidence="2">
    <location>
        <begin position="702"/>
        <end position="712"/>
    </location>
</feature>
<dbReference type="InterPro" id="IPR004330">
    <property type="entry name" value="FAR1_DNA_bnd_dom"/>
</dbReference>
<dbReference type="PANTHER" id="PTHR47718:SF13">
    <property type="entry name" value="OS09G0290500 PROTEIN"/>
    <property type="match status" value="1"/>
</dbReference>
<dbReference type="GO" id="GO:0008270">
    <property type="term" value="F:zinc ion binding"/>
    <property type="evidence" value="ECO:0007669"/>
    <property type="project" value="UniProtKB-KW"/>
</dbReference>
<feature type="compositionally biased region" description="Basic and acidic residues" evidence="2">
    <location>
        <begin position="651"/>
        <end position="660"/>
    </location>
</feature>
<evidence type="ECO:0000256" key="2">
    <source>
        <dbReference type="SAM" id="MobiDB-lite"/>
    </source>
</evidence>
<dbReference type="Pfam" id="PF03101">
    <property type="entry name" value="FAR1"/>
    <property type="match status" value="1"/>
</dbReference>
<sequence>MADLENLMEYNEIISKMFADEGEGYQFYNAYALSIGFSVRKSYVEWNSDHTEITLQWYVCSRQGYREEKYVKKEIKKRRPRDITRVGCPAKLVIALDRNSGQWYVKNFIDEHNHPLAPANLGCLLRSHRSISDAQKAEIVELRVAGIRKHQIFEIIEMQYGGYDKVGYTSRDLYNFCHLYKQEIIAAGDAQTIISHLMERQNRDSDFFFKYMTNGEGHLQGMFWCDTQCLLNYEAFGDVVVFDSTYKQIGTTCPLFLFFGVNHHYRTFIFGCGIISHENIESYVWLLKTFIEANVQKYPIFVITDGDLAMQRAISVVLPNSPHRLCGWHIEQNLVRNVHDDTVKAQFRIFMYDLCSIEEIEIKWQAFFLKHMIATWCATYHDGNRYLGLRSNQHSESMNSRLQVKLDVKMTLLEMVHHYESCLTKVRRIEANDDANALQSEPFTDPDASILEVNAKKRFTPNVFKTKVQFSVEAAKKCSLVEILDGDDTTEYIVGRSDRDMMYYISCSCRKLQSLGTPCSHIFVLGIRDESMLPDCCVLVRWTMGAKRAFPPIRKSTMYDYSPTLLRYRELCNLSLVASFAASRSTEGYEWIKCVLEQEAAVIMPNAGANKGNMYGPVPPQAPEVDCEEFKDVLDPMHVLGRGAPKKKLKSSSDKTRADSKCSLCKGQGHNRRTCHLRPELFQWSARRKLHPQRHPYDHGMTVSTHSRSSVE</sequence>
<gene>
    <name evidence="4" type="ORF">PVAP13_7KG186529</name>
</gene>
<feature type="region of interest" description="Disordered" evidence="2">
    <location>
        <begin position="692"/>
        <end position="712"/>
    </location>
</feature>